<keyword evidence="4" id="KW-0067">ATP-binding</keyword>
<feature type="transmembrane region" description="Helical" evidence="8">
    <location>
        <begin position="644"/>
        <end position="662"/>
    </location>
</feature>
<dbReference type="SUPFAM" id="SSF90123">
    <property type="entry name" value="ABC transporter transmembrane region"/>
    <property type="match status" value="2"/>
</dbReference>
<dbReference type="PROSITE" id="PS00211">
    <property type="entry name" value="ABC_TRANSPORTER_1"/>
    <property type="match status" value="2"/>
</dbReference>
<dbReference type="Gene3D" id="3.40.50.300">
    <property type="entry name" value="P-loop containing nucleotide triphosphate hydrolases"/>
    <property type="match status" value="2"/>
</dbReference>
<evidence type="ECO:0000256" key="5">
    <source>
        <dbReference type="ARBA" id="ARBA00022989"/>
    </source>
</evidence>
<accession>A0A7G9R9G0</accession>
<feature type="transmembrane region" description="Helical" evidence="8">
    <location>
        <begin position="21"/>
        <end position="41"/>
    </location>
</feature>
<protein>
    <submittedName>
        <fullName evidence="11">Thiol reductant ABC exporter subunit CydD</fullName>
    </submittedName>
</protein>
<evidence type="ECO:0000256" key="8">
    <source>
        <dbReference type="SAM" id="Phobius"/>
    </source>
</evidence>
<dbReference type="InterPro" id="IPR014223">
    <property type="entry name" value="ABC_CydC/D"/>
</dbReference>
<dbReference type="GO" id="GO:0140359">
    <property type="term" value="F:ABC-type transporter activity"/>
    <property type="evidence" value="ECO:0007669"/>
    <property type="project" value="InterPro"/>
</dbReference>
<feature type="domain" description="ABC transmembrane type-1" evidence="10">
    <location>
        <begin position="613"/>
        <end position="898"/>
    </location>
</feature>
<comment type="subcellular location">
    <subcellularLocation>
        <location evidence="1">Cell membrane</location>
        <topology evidence="1">Multi-pass membrane protein</topology>
    </subcellularLocation>
</comment>
<dbReference type="SUPFAM" id="SSF52540">
    <property type="entry name" value="P-loop containing nucleoside triphosphate hydrolases"/>
    <property type="match status" value="2"/>
</dbReference>
<feature type="transmembrane region" description="Helical" evidence="8">
    <location>
        <begin position="270"/>
        <end position="287"/>
    </location>
</feature>
<evidence type="ECO:0000256" key="2">
    <source>
        <dbReference type="ARBA" id="ARBA00022692"/>
    </source>
</evidence>
<feature type="region of interest" description="Disordered" evidence="7">
    <location>
        <begin position="542"/>
        <end position="605"/>
    </location>
</feature>
<name>A0A7G9R9G0_9ACTN</name>
<dbReference type="InterPro" id="IPR014216">
    <property type="entry name" value="ABC_transptr_CydD"/>
</dbReference>
<keyword evidence="6 8" id="KW-0472">Membrane</keyword>
<feature type="domain" description="ABC transporter" evidence="9">
    <location>
        <begin position="337"/>
        <end position="565"/>
    </location>
</feature>
<dbReference type="InterPro" id="IPR039421">
    <property type="entry name" value="Type_1_exporter"/>
</dbReference>
<reference evidence="11 12" key="1">
    <citation type="submission" date="2020-08" db="EMBL/GenBank/DDBJ databases">
        <title>Genome sequence of Nocardioides mesophilus KACC 16243T.</title>
        <authorList>
            <person name="Hyun D.-W."/>
            <person name="Bae J.-W."/>
        </authorList>
    </citation>
    <scope>NUCLEOTIDE SEQUENCE [LARGE SCALE GENOMIC DNA]</scope>
    <source>
        <strain evidence="11 12">KACC 16243</strain>
    </source>
</reference>
<feature type="transmembrane region" description="Helical" evidence="8">
    <location>
        <begin position="236"/>
        <end position="264"/>
    </location>
</feature>
<feature type="transmembrane region" description="Helical" evidence="8">
    <location>
        <begin position="156"/>
        <end position="177"/>
    </location>
</feature>
<evidence type="ECO:0000256" key="7">
    <source>
        <dbReference type="SAM" id="MobiDB-lite"/>
    </source>
</evidence>
<dbReference type="GO" id="GO:0016887">
    <property type="term" value="F:ATP hydrolysis activity"/>
    <property type="evidence" value="ECO:0007669"/>
    <property type="project" value="InterPro"/>
</dbReference>
<dbReference type="AlphaFoldDB" id="A0A7G9R9G0"/>
<keyword evidence="12" id="KW-1185">Reference proteome</keyword>
<dbReference type="InterPro" id="IPR017871">
    <property type="entry name" value="ABC_transporter-like_CS"/>
</dbReference>
<feature type="transmembrane region" description="Helical" evidence="8">
    <location>
        <begin position="841"/>
        <end position="863"/>
    </location>
</feature>
<dbReference type="InterPro" id="IPR003439">
    <property type="entry name" value="ABC_transporter-like_ATP-bd"/>
</dbReference>
<evidence type="ECO:0000256" key="4">
    <source>
        <dbReference type="ARBA" id="ARBA00022840"/>
    </source>
</evidence>
<evidence type="ECO:0000313" key="12">
    <source>
        <dbReference type="Proteomes" id="UP000515947"/>
    </source>
</evidence>
<feature type="transmembrane region" description="Helical" evidence="8">
    <location>
        <begin position="131"/>
        <end position="150"/>
    </location>
</feature>
<keyword evidence="3" id="KW-0547">Nucleotide-binding</keyword>
<dbReference type="SMART" id="SM00382">
    <property type="entry name" value="AAA"/>
    <property type="match status" value="2"/>
</dbReference>
<feature type="transmembrane region" description="Helical" evidence="8">
    <location>
        <begin position="612"/>
        <end position="638"/>
    </location>
</feature>
<dbReference type="CDD" id="cd18584">
    <property type="entry name" value="ABC_6TM_AarD_CydD"/>
    <property type="match status" value="1"/>
</dbReference>
<dbReference type="KEGG" id="nmes:H9L09_17355"/>
<feature type="compositionally biased region" description="Basic and acidic residues" evidence="7">
    <location>
        <begin position="544"/>
        <end position="567"/>
    </location>
</feature>
<gene>
    <name evidence="11" type="primary">cydD</name>
    <name evidence="11" type="ORF">H9L09_17355</name>
</gene>
<dbReference type="CDD" id="cd03228">
    <property type="entry name" value="ABCC_MRP_Like"/>
    <property type="match status" value="1"/>
</dbReference>
<evidence type="ECO:0000256" key="3">
    <source>
        <dbReference type="ARBA" id="ARBA00022741"/>
    </source>
</evidence>
<dbReference type="GO" id="GO:0042883">
    <property type="term" value="P:cysteine transport"/>
    <property type="evidence" value="ECO:0007669"/>
    <property type="project" value="InterPro"/>
</dbReference>
<organism evidence="11 12">
    <name type="scientific">Nocardioides mesophilus</name>
    <dbReference type="NCBI Taxonomy" id="433659"/>
    <lineage>
        <taxon>Bacteria</taxon>
        <taxon>Bacillati</taxon>
        <taxon>Actinomycetota</taxon>
        <taxon>Actinomycetes</taxon>
        <taxon>Propionibacteriales</taxon>
        <taxon>Nocardioidaceae</taxon>
        <taxon>Nocardioides</taxon>
    </lineage>
</organism>
<feature type="compositionally biased region" description="Low complexity" evidence="7">
    <location>
        <begin position="568"/>
        <end position="603"/>
    </location>
</feature>
<dbReference type="RefSeq" id="WP_187578077.1">
    <property type="nucleotide sequence ID" value="NZ_CP060713.1"/>
</dbReference>
<evidence type="ECO:0000256" key="6">
    <source>
        <dbReference type="ARBA" id="ARBA00023136"/>
    </source>
</evidence>
<dbReference type="PANTHER" id="PTHR24221:SF590">
    <property type="entry name" value="COMPONENT LINKED WITH THE ASSEMBLY OF CYTOCHROME' TRANSPORT TRANSMEMBRANE ATP-BINDING PROTEIN ABC TRANSPORTER CYDD-RELATED"/>
    <property type="match status" value="1"/>
</dbReference>
<feature type="region of interest" description="Disordered" evidence="7">
    <location>
        <begin position="314"/>
        <end position="335"/>
    </location>
</feature>
<dbReference type="Gene3D" id="1.20.1560.10">
    <property type="entry name" value="ABC transporter type 1, transmembrane domain"/>
    <property type="match status" value="2"/>
</dbReference>
<feature type="domain" description="ABC transmembrane type-1" evidence="10">
    <location>
        <begin position="21"/>
        <end position="299"/>
    </location>
</feature>
<dbReference type="EMBL" id="CP060713">
    <property type="protein sequence ID" value="QNN52235.1"/>
    <property type="molecule type" value="Genomic_DNA"/>
</dbReference>
<dbReference type="PROSITE" id="PS50893">
    <property type="entry name" value="ABC_TRANSPORTER_2"/>
    <property type="match status" value="2"/>
</dbReference>
<dbReference type="PROSITE" id="PS50929">
    <property type="entry name" value="ABC_TM1F"/>
    <property type="match status" value="2"/>
</dbReference>
<keyword evidence="2 8" id="KW-0812">Transmembrane</keyword>
<feature type="transmembrane region" description="Helical" evidence="8">
    <location>
        <begin position="754"/>
        <end position="775"/>
    </location>
</feature>
<dbReference type="Proteomes" id="UP000515947">
    <property type="component" value="Chromosome"/>
</dbReference>
<dbReference type="GO" id="GO:0005524">
    <property type="term" value="F:ATP binding"/>
    <property type="evidence" value="ECO:0007669"/>
    <property type="project" value="UniProtKB-KW"/>
</dbReference>
<dbReference type="GO" id="GO:0005886">
    <property type="term" value="C:plasma membrane"/>
    <property type="evidence" value="ECO:0007669"/>
    <property type="project" value="UniProtKB-SubCell"/>
</dbReference>
<evidence type="ECO:0000259" key="9">
    <source>
        <dbReference type="PROSITE" id="PS50893"/>
    </source>
</evidence>
<dbReference type="GO" id="GO:0045454">
    <property type="term" value="P:cell redox homeostasis"/>
    <property type="evidence" value="ECO:0007669"/>
    <property type="project" value="InterPro"/>
</dbReference>
<dbReference type="NCBIfam" id="TIGR02857">
    <property type="entry name" value="CydD"/>
    <property type="match status" value="1"/>
</dbReference>
<dbReference type="InterPro" id="IPR003593">
    <property type="entry name" value="AAA+_ATPase"/>
</dbReference>
<dbReference type="Pfam" id="PF00005">
    <property type="entry name" value="ABC_tran"/>
    <property type="match status" value="2"/>
</dbReference>
<feature type="transmembrane region" description="Helical" evidence="8">
    <location>
        <begin position="730"/>
        <end position="748"/>
    </location>
</feature>
<dbReference type="InterPro" id="IPR036640">
    <property type="entry name" value="ABC1_TM_sf"/>
</dbReference>
<dbReference type="NCBIfam" id="TIGR02868">
    <property type="entry name" value="CydC"/>
    <property type="match status" value="1"/>
</dbReference>
<dbReference type="InterPro" id="IPR011527">
    <property type="entry name" value="ABC1_TM_dom"/>
</dbReference>
<evidence type="ECO:0000256" key="1">
    <source>
        <dbReference type="ARBA" id="ARBA00004651"/>
    </source>
</evidence>
<evidence type="ECO:0000313" key="11">
    <source>
        <dbReference type="EMBL" id="QNN52235.1"/>
    </source>
</evidence>
<sequence length="1155" mass="118366">MRPLDRRLLPHLRPARAALGGVVAAGAAGGVLLVAQAFAVADLLTDALGGRPLAGSATLLGLVVLGRALAGWAGERCASAAAARVGRALRRRVVAAALALGPAALSRHRTGELALLATRGVSAVEPYLTRYLPALVLGVLLPPVTVLAILAEDLRAGLVVLLTLPLVPVFAALVGMATRDRADRQWRLLSSLAGHFLDVVRGLPTLVVHDRARFQGERIREVTHRYRRAGVETLRIAFASSAVLELVATLSVALVAVLVGLRLASGSLDLHTALVVLLLAPEAYWPLRRVGAEFHAAAEGTATFEEVDRLAREAAESGGHAPTGTGAGDGPEDGIDVRRLTVRYPGRTVPALDGVTVHVPPRGITAVTGPSGCGKSTLLAAVLGHVEAESGSVTVRGRTGPDRQELVAWVPQRPWLLPGSVRDNVRLGRPDADDAAIWQVLELVRLADHVATLPEGLDAEVTEDGASLSAGERARLVLARAVLSDRPWVVLDEPTAHLDAATEAALADALVHLARTRGVLLVAHRPALVEIADHVIALPAPADHPAEDPARLPADDRPAPVPTDHHAAAAAAAAAAEPGPGGPVKAPAAGVATAPTPAPSSAVDRSGVRRRLVAGTVLGSLAAASGVALTATAGWLIVRAAEQPPVLVLLVAIVGVRTFGLARPALRYVERLVSHDAALRLLADRRVRVYDDLVPLTPGRLGRQRGDVLAGVVDDVDAVLDQELRVRAPLAVAGVVGTGAVLLAWLLAPGTPAVAATVAGVLVVAGPVAGGLAFLGARSGERLFIEARAAASSWVTAVLQGAADLTVWAAVPAALDRVDRASDAVAAGSRRAGAGLAAGRALAVLGGGLGTVAAVAAGAPAYARGDLSGPVLALLALLPLALVEVLLPVADAGALVVRTRAAAARLDRLHRTVPAVTEPADPAPAPRSAELVLDRVSAGWGGRPALRDLDVRLPVGTRLGVVGPSGSGKSTLAACLLRFLDPDHGEVQMAGTALPRLSLHEVRRQVGLIDDDPHVFSTSLAENVRLARPEASDTEVEGALRAAHLGPFLDALPLGLATVLGEGHAAVSGGERARLGLARALLADRPVLVLDEPTAHLDAGTARAVSDDLLGRTGPTLVWITHSPIGLDRMDAVLDLGPDAAAVRTTSVSRSGGSG</sequence>
<feature type="domain" description="ABC transporter" evidence="9">
    <location>
        <begin position="931"/>
        <end position="1155"/>
    </location>
</feature>
<evidence type="ECO:0000259" key="10">
    <source>
        <dbReference type="PROSITE" id="PS50929"/>
    </source>
</evidence>
<feature type="transmembrane region" description="Helical" evidence="8">
    <location>
        <begin position="869"/>
        <end position="890"/>
    </location>
</feature>
<dbReference type="PANTHER" id="PTHR24221">
    <property type="entry name" value="ATP-BINDING CASSETTE SUB-FAMILY B"/>
    <property type="match status" value="1"/>
</dbReference>
<dbReference type="InterPro" id="IPR027417">
    <property type="entry name" value="P-loop_NTPase"/>
</dbReference>
<dbReference type="Pfam" id="PF00664">
    <property type="entry name" value="ABC_membrane"/>
    <property type="match status" value="1"/>
</dbReference>
<keyword evidence="5 8" id="KW-1133">Transmembrane helix</keyword>
<proteinExistence type="predicted"/>
<dbReference type="GO" id="GO:0034775">
    <property type="term" value="P:glutathione transmembrane transport"/>
    <property type="evidence" value="ECO:0007669"/>
    <property type="project" value="InterPro"/>
</dbReference>
<feature type="transmembrane region" description="Helical" evidence="8">
    <location>
        <begin position="53"/>
        <end position="74"/>
    </location>
</feature>